<name>A0ABP9BCJ3_9ACTN</name>
<dbReference type="InterPro" id="IPR013216">
    <property type="entry name" value="Methyltransf_11"/>
</dbReference>
<evidence type="ECO:0000259" key="1">
    <source>
        <dbReference type="Pfam" id="PF08241"/>
    </source>
</evidence>
<organism evidence="2 3">
    <name type="scientific">Streptomyces sanyensis</name>
    <dbReference type="NCBI Taxonomy" id="568869"/>
    <lineage>
        <taxon>Bacteria</taxon>
        <taxon>Bacillati</taxon>
        <taxon>Actinomycetota</taxon>
        <taxon>Actinomycetes</taxon>
        <taxon>Kitasatosporales</taxon>
        <taxon>Streptomycetaceae</taxon>
        <taxon>Streptomyces</taxon>
    </lineage>
</organism>
<dbReference type="Gene3D" id="3.40.50.150">
    <property type="entry name" value="Vaccinia Virus protein VP39"/>
    <property type="match status" value="1"/>
</dbReference>
<dbReference type="SUPFAM" id="SSF53335">
    <property type="entry name" value="S-adenosyl-L-methionine-dependent methyltransferases"/>
    <property type="match status" value="1"/>
</dbReference>
<dbReference type="CDD" id="cd02440">
    <property type="entry name" value="AdoMet_MTases"/>
    <property type="match status" value="1"/>
</dbReference>
<proteinExistence type="predicted"/>
<comment type="caution">
    <text evidence="2">The sequence shown here is derived from an EMBL/GenBank/DDBJ whole genome shotgun (WGS) entry which is preliminary data.</text>
</comment>
<accession>A0ABP9BCJ3</accession>
<dbReference type="PANTHER" id="PTHR43591:SF24">
    <property type="entry name" value="2-METHOXY-6-POLYPRENYL-1,4-BENZOQUINOL METHYLASE, MITOCHONDRIAL"/>
    <property type="match status" value="1"/>
</dbReference>
<feature type="domain" description="Methyltransferase type 11" evidence="1">
    <location>
        <begin position="44"/>
        <end position="141"/>
    </location>
</feature>
<dbReference type="PANTHER" id="PTHR43591">
    <property type="entry name" value="METHYLTRANSFERASE"/>
    <property type="match status" value="1"/>
</dbReference>
<protein>
    <recommendedName>
        <fullName evidence="1">Methyltransferase type 11 domain-containing protein</fullName>
    </recommendedName>
</protein>
<evidence type="ECO:0000313" key="2">
    <source>
        <dbReference type="EMBL" id="GAA4793007.1"/>
    </source>
</evidence>
<reference evidence="3" key="1">
    <citation type="journal article" date="2019" name="Int. J. Syst. Evol. Microbiol.">
        <title>The Global Catalogue of Microorganisms (GCM) 10K type strain sequencing project: providing services to taxonomists for standard genome sequencing and annotation.</title>
        <authorList>
            <consortium name="The Broad Institute Genomics Platform"/>
            <consortium name="The Broad Institute Genome Sequencing Center for Infectious Disease"/>
            <person name="Wu L."/>
            <person name="Ma J."/>
        </authorList>
    </citation>
    <scope>NUCLEOTIDE SEQUENCE [LARGE SCALE GENOMIC DNA]</scope>
    <source>
        <strain evidence="3">JCM 18324</strain>
    </source>
</reference>
<dbReference type="RefSeq" id="WP_345615864.1">
    <property type="nucleotide sequence ID" value="NZ_BAABJV010000020.1"/>
</dbReference>
<dbReference type="InterPro" id="IPR029063">
    <property type="entry name" value="SAM-dependent_MTases_sf"/>
</dbReference>
<dbReference type="Pfam" id="PF08241">
    <property type="entry name" value="Methyltransf_11"/>
    <property type="match status" value="1"/>
</dbReference>
<gene>
    <name evidence="2" type="ORF">GCM10023329_51610</name>
</gene>
<evidence type="ECO:0000313" key="3">
    <source>
        <dbReference type="Proteomes" id="UP001501147"/>
    </source>
</evidence>
<sequence>MSGPWEGGGYPAAGDAWAHAADHVTALALREAHPPARTPAASALDIATGSGPAALALARAGVPRVVGIDTHPGLLGVAAERARAAGLAERTSFLAADALSLPFAAGAFDLVVSTFGAMFAPQPRRTAAELVRVCRPGGVLAVASWTPDGVMGRIAPTVLSPLGAAPGEPVPTRWGEAAYVAELFAPLPVEVRTRLLHVRVAYASLGHAVRVFEEKPGPLRAYRRALQAAGRWDEARGALAELFRRHDRSTDGRLVLDAPYLLALGRVAGP</sequence>
<dbReference type="Proteomes" id="UP001501147">
    <property type="component" value="Unassembled WGS sequence"/>
</dbReference>
<keyword evidence="3" id="KW-1185">Reference proteome</keyword>
<dbReference type="EMBL" id="BAABJV010000020">
    <property type="protein sequence ID" value="GAA4793007.1"/>
    <property type="molecule type" value="Genomic_DNA"/>
</dbReference>